<dbReference type="EMBL" id="JAICBX010000001">
    <property type="protein sequence ID" value="MBW8636567.1"/>
    <property type="molecule type" value="Genomic_DNA"/>
</dbReference>
<feature type="chain" id="PRO_5042140431" evidence="1">
    <location>
        <begin position="20"/>
        <end position="80"/>
    </location>
</feature>
<evidence type="ECO:0000313" key="2">
    <source>
        <dbReference type="EMBL" id="MBW8636567.1"/>
    </source>
</evidence>
<dbReference type="AlphaFoldDB" id="A0AAE2ZKY8"/>
<keyword evidence="3" id="KW-1185">Reference proteome</keyword>
<evidence type="ECO:0000256" key="1">
    <source>
        <dbReference type="SAM" id="SignalP"/>
    </source>
</evidence>
<dbReference type="Proteomes" id="UP001196509">
    <property type="component" value="Unassembled WGS sequence"/>
</dbReference>
<protein>
    <submittedName>
        <fullName evidence="2">Uncharacterized protein</fullName>
    </submittedName>
</protein>
<keyword evidence="1" id="KW-0732">Signal</keyword>
<comment type="caution">
    <text evidence="2">The sequence shown here is derived from an EMBL/GenBank/DDBJ whole genome shotgun (WGS) entry which is preliminary data.</text>
</comment>
<reference evidence="2" key="1">
    <citation type="submission" date="2021-08" db="EMBL/GenBank/DDBJ databases">
        <title>Hoeflea bacterium WL0058 sp. nov., isolated from the sediment.</title>
        <authorList>
            <person name="Wang L."/>
            <person name="Zhang D."/>
        </authorList>
    </citation>
    <scope>NUCLEOTIDE SEQUENCE</scope>
    <source>
        <strain evidence="2">WL0058</strain>
    </source>
</reference>
<evidence type="ECO:0000313" key="3">
    <source>
        <dbReference type="Proteomes" id="UP001196509"/>
    </source>
</evidence>
<proteinExistence type="predicted"/>
<organism evidence="2 3">
    <name type="scientific">Flavimaribacter sediminis</name>
    <dbReference type="NCBI Taxonomy" id="2865987"/>
    <lineage>
        <taxon>Bacteria</taxon>
        <taxon>Pseudomonadati</taxon>
        <taxon>Pseudomonadota</taxon>
        <taxon>Alphaproteobacteria</taxon>
        <taxon>Hyphomicrobiales</taxon>
        <taxon>Rhizobiaceae</taxon>
        <taxon>Flavimaribacter</taxon>
    </lineage>
</organism>
<feature type="signal peptide" evidence="1">
    <location>
        <begin position="1"/>
        <end position="19"/>
    </location>
</feature>
<gene>
    <name evidence="2" type="ORF">K1W69_05140</name>
</gene>
<sequence>MPMLLLITVAMAAVSPARAQDSGGAITNMKTLIQSGFDIKAAAPNGDKFVVFLQREREAYACEFVTLTVSRCGAINNEAN</sequence>
<name>A0AAE2ZKY8_9HYPH</name>
<accession>A0AAE2ZKY8</accession>